<dbReference type="KEGG" id="hazt:125179587"/>
<evidence type="ECO:0000259" key="8">
    <source>
        <dbReference type="Pfam" id="PF12032"/>
    </source>
</evidence>
<evidence type="ECO:0000256" key="5">
    <source>
        <dbReference type="ARBA" id="ARBA00023157"/>
    </source>
</evidence>
<gene>
    <name evidence="10" type="primary">LOC125179587</name>
</gene>
<organism evidence="9 10">
    <name type="scientific">Hyalella azteca</name>
    <name type="common">Amphipod</name>
    <dbReference type="NCBI Taxonomy" id="294128"/>
    <lineage>
        <taxon>Eukaryota</taxon>
        <taxon>Metazoa</taxon>
        <taxon>Ecdysozoa</taxon>
        <taxon>Arthropoda</taxon>
        <taxon>Crustacea</taxon>
        <taxon>Multicrustacea</taxon>
        <taxon>Malacostraca</taxon>
        <taxon>Eumalacostraca</taxon>
        <taxon>Peracarida</taxon>
        <taxon>Amphipoda</taxon>
        <taxon>Senticaudata</taxon>
        <taxon>Talitrida</taxon>
        <taxon>Talitroidea</taxon>
        <taxon>Hyalellidae</taxon>
        <taxon>Hyalella</taxon>
    </lineage>
</organism>
<keyword evidence="9" id="KW-1185">Reference proteome</keyword>
<keyword evidence="5" id="KW-1015">Disulfide bond</keyword>
<dbReference type="AlphaFoldDB" id="A0A979FY90"/>
<keyword evidence="2 7" id="KW-0732">Signal</keyword>
<dbReference type="Gene3D" id="3.30.1640.30">
    <property type="match status" value="1"/>
</dbReference>
<evidence type="ECO:0000256" key="1">
    <source>
        <dbReference type="ARBA" id="ARBA00022670"/>
    </source>
</evidence>
<evidence type="ECO:0000256" key="3">
    <source>
        <dbReference type="ARBA" id="ARBA00022801"/>
    </source>
</evidence>
<evidence type="ECO:0000256" key="4">
    <source>
        <dbReference type="ARBA" id="ARBA00022825"/>
    </source>
</evidence>
<evidence type="ECO:0000256" key="7">
    <source>
        <dbReference type="SAM" id="SignalP"/>
    </source>
</evidence>
<keyword evidence="3" id="KW-0378">Hydrolase</keyword>
<evidence type="ECO:0000256" key="6">
    <source>
        <dbReference type="SAM" id="MobiDB-lite"/>
    </source>
</evidence>
<proteinExistence type="predicted"/>
<dbReference type="GeneID" id="125179587"/>
<dbReference type="RefSeq" id="XP_047741666.1">
    <property type="nucleotide sequence ID" value="XM_047885710.1"/>
</dbReference>
<evidence type="ECO:0000256" key="2">
    <source>
        <dbReference type="ARBA" id="ARBA00022729"/>
    </source>
</evidence>
<feature type="region of interest" description="Disordered" evidence="6">
    <location>
        <begin position="79"/>
        <end position="114"/>
    </location>
</feature>
<accession>A0A979FY90</accession>
<evidence type="ECO:0000313" key="10">
    <source>
        <dbReference type="RefSeq" id="XP_047741666.1"/>
    </source>
</evidence>
<evidence type="ECO:0000313" key="9">
    <source>
        <dbReference type="Proteomes" id="UP000694843"/>
    </source>
</evidence>
<protein>
    <submittedName>
        <fullName evidence="10">Uncharacterized protein LOC125179587</fullName>
    </submittedName>
</protein>
<sequence length="125" mass="13020">MLPGLLFLGLACFGLPACEAQRPVVFGGTAPPGCRCVPLTDCPELRPPAGQRLSYDQAAALQHLKCDFVSRTIKVCCEGGQPSPPEEDPTPPPAENDGTEGTPPTDLPLTCGDTISFDRVLGGGE</sequence>
<dbReference type="GO" id="GO:0006508">
    <property type="term" value="P:proteolysis"/>
    <property type="evidence" value="ECO:0007669"/>
    <property type="project" value="UniProtKB-KW"/>
</dbReference>
<feature type="chain" id="PRO_5037309143" evidence="7">
    <location>
        <begin position="21"/>
        <end position="125"/>
    </location>
</feature>
<feature type="domain" description="Clip" evidence="8">
    <location>
        <begin position="35"/>
        <end position="77"/>
    </location>
</feature>
<dbReference type="InterPro" id="IPR038565">
    <property type="entry name" value="CLIP_sf"/>
</dbReference>
<dbReference type="Pfam" id="PF12032">
    <property type="entry name" value="CLIP"/>
    <property type="match status" value="1"/>
</dbReference>
<dbReference type="InterPro" id="IPR022700">
    <property type="entry name" value="CLIP"/>
</dbReference>
<name>A0A979FY90_HYAAZ</name>
<dbReference type="Proteomes" id="UP000694843">
    <property type="component" value="Unplaced"/>
</dbReference>
<dbReference type="GO" id="GO:0008236">
    <property type="term" value="F:serine-type peptidase activity"/>
    <property type="evidence" value="ECO:0007669"/>
    <property type="project" value="UniProtKB-KW"/>
</dbReference>
<keyword evidence="4" id="KW-0720">Serine protease</keyword>
<keyword evidence="1" id="KW-0645">Protease</keyword>
<feature type="signal peptide" evidence="7">
    <location>
        <begin position="1"/>
        <end position="20"/>
    </location>
</feature>
<reference evidence="10" key="1">
    <citation type="submission" date="2025-08" db="UniProtKB">
        <authorList>
            <consortium name="RefSeq"/>
        </authorList>
    </citation>
    <scope>IDENTIFICATION</scope>
    <source>
        <tissue evidence="10">Whole organism</tissue>
    </source>
</reference>